<protein>
    <submittedName>
        <fullName evidence="2">Phage portal protein, SPP1 family</fullName>
    </submittedName>
</protein>
<reference evidence="2" key="1">
    <citation type="submission" date="2007-11" db="EMBL/GenBank/DDBJ databases">
        <authorList>
            <person name="Fulton L."/>
            <person name="Clifton S."/>
            <person name="Fulton B."/>
            <person name="Xu J."/>
            <person name="Minx P."/>
            <person name="Pepin K.H."/>
            <person name="Johnson M."/>
            <person name="Thiruvilangam P."/>
            <person name="Bhonagiri V."/>
            <person name="Nash W.E."/>
            <person name="Mardis E.R."/>
            <person name="Wilson R.K."/>
        </authorList>
    </citation>
    <scope>NUCLEOTIDE SEQUENCE [LARGE SCALE GENOMIC DNA]</scope>
    <source>
        <strain evidence="2">DSM 17241</strain>
    </source>
</reference>
<accession>B0PAP0</accession>
<dbReference type="Pfam" id="PF05133">
    <property type="entry name" value="SPP1_portal"/>
    <property type="match status" value="1"/>
</dbReference>
<dbReference type="Proteomes" id="UP000003803">
    <property type="component" value="Unassembled WGS sequence"/>
</dbReference>
<evidence type="ECO:0000313" key="2">
    <source>
        <dbReference type="EMBL" id="EDS11220.1"/>
    </source>
</evidence>
<evidence type="ECO:0000313" key="3">
    <source>
        <dbReference type="Proteomes" id="UP000003803"/>
    </source>
</evidence>
<keyword evidence="3" id="KW-1185">Reference proteome</keyword>
<dbReference type="eggNOG" id="ENOG5032MIN">
    <property type="taxonomic scope" value="Bacteria"/>
</dbReference>
<name>B0PAP0_9FIRM</name>
<feature type="region of interest" description="Disordered" evidence="1">
    <location>
        <begin position="466"/>
        <end position="501"/>
    </location>
</feature>
<proteinExistence type="predicted"/>
<evidence type="ECO:0000256" key="1">
    <source>
        <dbReference type="SAM" id="MobiDB-lite"/>
    </source>
</evidence>
<dbReference type="AlphaFoldDB" id="B0PAP0"/>
<feature type="compositionally biased region" description="Basic and acidic residues" evidence="1">
    <location>
        <begin position="491"/>
        <end position="501"/>
    </location>
</feature>
<sequence length="501" mass="57330">MIQLTKKKLDQYDQRTIGELAELAAPALRHRQACWRRVIRKYDPNTFMGNNETGERVIIPFEYYIVKMFSGYVGGKAPMYNVAPPSDTNIYSTGILGRINKRLGTGKAIDRKKQEYIEEYQAQISRIQKYNDDASLFFQVVKSYAATNAAFLYIFQEENTQEIRYVLFDSQQTESICDESTPPQLIGAVRTWVNSDKRQVIEKITAERYQQYIQGKTGFELEKDEPLAWGDAPIVAFENPDCVTVFEPSLGEIEAYEESENNVKNMTQYNDSDAKLLISGYSDPLPPMTQETETGEYRKSPEREAFEKALIKARTLFVGQDGLLKDISYDGILAVQARRHDNITMLSGVPNMTDEAFSNADNASALGYKLYAMDQYAADLDRELKKGYLRLWEIITNRLNLIDKRYNFRDIQITLQRNIPTDKDKSIARGISLFKSGAVSQETAINEMQIEVDAKDEIERVKAEKDAEYTEAIQRGEQQEMPINNSETDPESERSNDRSNV</sequence>
<dbReference type="HOGENOM" id="CLU_543638_0_0_9"/>
<reference evidence="2" key="2">
    <citation type="submission" date="2013-09" db="EMBL/GenBank/DDBJ databases">
        <title>Draft genome sequence of Anaerotruncus colihominis(DSM 17241).</title>
        <authorList>
            <person name="Sudarsanam P."/>
            <person name="Ley R."/>
            <person name="Guruge J."/>
            <person name="Turnbaugh P.J."/>
            <person name="Mahowald M."/>
            <person name="Liep D."/>
            <person name="Gordon J."/>
        </authorList>
    </citation>
    <scope>NUCLEOTIDE SEQUENCE</scope>
    <source>
        <strain evidence="2">DSM 17241</strain>
    </source>
</reference>
<organism evidence="2 3">
    <name type="scientific">Anaerotruncus colihominis DSM 17241</name>
    <dbReference type="NCBI Taxonomy" id="445972"/>
    <lineage>
        <taxon>Bacteria</taxon>
        <taxon>Bacillati</taxon>
        <taxon>Bacillota</taxon>
        <taxon>Clostridia</taxon>
        <taxon>Eubacteriales</taxon>
        <taxon>Oscillospiraceae</taxon>
        <taxon>Anaerotruncus</taxon>
    </lineage>
</organism>
<dbReference type="InterPro" id="IPR021145">
    <property type="entry name" value="Portal_protein_SPP1_Gp6-like"/>
</dbReference>
<dbReference type="EMBL" id="ABGD02000014">
    <property type="protein sequence ID" value="EDS11220.1"/>
    <property type="molecule type" value="Genomic_DNA"/>
</dbReference>
<comment type="caution">
    <text evidence="2">The sequence shown here is derived from an EMBL/GenBank/DDBJ whole genome shotgun (WGS) entry which is preliminary data.</text>
</comment>
<gene>
    <name evidence="2" type="ORF">ANACOL_01840</name>
</gene>